<protein>
    <submittedName>
        <fullName evidence="1">SOUL heme-binding protein</fullName>
    </submittedName>
</protein>
<evidence type="ECO:0000313" key="2">
    <source>
        <dbReference type="Proteomes" id="UP000182983"/>
    </source>
</evidence>
<reference evidence="2" key="1">
    <citation type="submission" date="2016-10" db="EMBL/GenBank/DDBJ databases">
        <authorList>
            <person name="Varghese N."/>
            <person name="Submissions S."/>
        </authorList>
    </citation>
    <scope>NUCLEOTIDE SEQUENCE [LARGE SCALE GENOMIC DNA]</scope>
    <source>
        <strain evidence="2">DSM 13234</strain>
    </source>
</reference>
<dbReference type="InterPro" id="IPR006917">
    <property type="entry name" value="SOUL_heme-bd"/>
</dbReference>
<keyword evidence="2" id="KW-1185">Reference proteome</keyword>
<dbReference type="PANTHER" id="PTHR11220">
    <property type="entry name" value="HEME-BINDING PROTEIN-RELATED"/>
    <property type="match status" value="1"/>
</dbReference>
<dbReference type="Gene3D" id="3.20.80.10">
    <property type="entry name" value="Regulatory factor, effector binding domain"/>
    <property type="match status" value="1"/>
</dbReference>
<dbReference type="InterPro" id="IPR011256">
    <property type="entry name" value="Reg_factor_effector_dom_sf"/>
</dbReference>
<dbReference type="Proteomes" id="UP000182983">
    <property type="component" value="Unassembled WGS sequence"/>
</dbReference>
<dbReference type="EMBL" id="FNWO01000016">
    <property type="protein sequence ID" value="SEH60228.1"/>
    <property type="molecule type" value="Genomic_DNA"/>
</dbReference>
<dbReference type="PANTHER" id="PTHR11220:SF58">
    <property type="entry name" value="SOUL HEME-BINDING FAMILY PROTEIN"/>
    <property type="match status" value="1"/>
</dbReference>
<dbReference type="OrthoDB" id="2156220at2"/>
<gene>
    <name evidence="1" type="ORF">SAMN04244559_03121</name>
</gene>
<organism evidence="1 2">
    <name type="scientific">Magnetospirillum fulvum</name>
    <name type="common">Rhodospirillum fulvum</name>
    <dbReference type="NCBI Taxonomy" id="1082"/>
    <lineage>
        <taxon>Bacteria</taxon>
        <taxon>Pseudomonadati</taxon>
        <taxon>Pseudomonadota</taxon>
        <taxon>Alphaproteobacteria</taxon>
        <taxon>Rhodospirillales</taxon>
        <taxon>Rhodospirillaceae</taxon>
        <taxon>Magnetospirillum</taxon>
    </lineage>
</organism>
<dbReference type="Pfam" id="PF04832">
    <property type="entry name" value="SOUL"/>
    <property type="match status" value="1"/>
</dbReference>
<dbReference type="SUPFAM" id="SSF55136">
    <property type="entry name" value="Probable bacterial effector-binding domain"/>
    <property type="match status" value="1"/>
</dbReference>
<dbReference type="RefSeq" id="WP_083386821.1">
    <property type="nucleotide sequence ID" value="NZ_FNWO01000016.1"/>
</dbReference>
<dbReference type="AlphaFoldDB" id="A0A1H6JIF7"/>
<proteinExistence type="predicted"/>
<name>A0A1H6JIF7_MAGFU</name>
<accession>A0A1H6JIF7</accession>
<evidence type="ECO:0000313" key="1">
    <source>
        <dbReference type="EMBL" id="SEH60228.1"/>
    </source>
</evidence>
<dbReference type="PROSITE" id="PS51257">
    <property type="entry name" value="PROKAR_LIPOPROTEIN"/>
    <property type="match status" value="1"/>
</dbReference>
<sequence length="216" mass="23318">MKLSDVGNGLAMVGSVAFLSACSVVGIRSGTEEPTYEVVATLADDLEIRRYGARIAAETDLVGDGSEARNQAFRTLAGYIFGSNRAHSKVAMTAPVETERSQSIAMTAPVEGGETNGRRTMRFFMPATYTMETLPVPDDERVRLVEIPGQTLAVLRFTGTRDAEAIALRQAELLARLGGTAWQPHGAPSSFLYDPPWTLPFLRRNEVVVAVVRGDG</sequence>